<dbReference type="SUPFAM" id="SSF88946">
    <property type="entry name" value="Sigma2 domain of RNA polymerase sigma factors"/>
    <property type="match status" value="1"/>
</dbReference>
<dbReference type="PANTHER" id="PTHR30173:SF36">
    <property type="entry name" value="ECF RNA POLYMERASE SIGMA FACTOR SIGJ"/>
    <property type="match status" value="1"/>
</dbReference>
<dbReference type="NCBIfam" id="TIGR02937">
    <property type="entry name" value="sigma70-ECF"/>
    <property type="match status" value="1"/>
</dbReference>
<dbReference type="InterPro" id="IPR013324">
    <property type="entry name" value="RNA_pol_sigma_r3/r4-like"/>
</dbReference>
<sequence length="286" mass="33089">METFETWYKMYQPYVFAIAYRMLGSITEAEDIIQDIFMDLHERDTSCVHNMKAYLAKMTTNRCLNLLHSAQKRREIYPGPWLPEPHITQREQPLDKMLQEESVSYAFLVLLERLSPVERAVFVLREAFRFHYSETADILHRTENNCRKLYSRAKQKIPDEPVFPEQSNHTARLTNTFLHAAETGDFEAFINLLTDDVVFYSDGGGNVKAATKPVFFKKRVRALLQGIAAKGSFSGNLYPILINGQTGILQIQEGSPVKVICFRWDREQKNIQNLYFISNPDKLPAL</sequence>
<dbReference type="InterPro" id="IPR013325">
    <property type="entry name" value="RNA_pol_sigma_r2"/>
</dbReference>
<dbReference type="GO" id="GO:0006352">
    <property type="term" value="P:DNA-templated transcription initiation"/>
    <property type="evidence" value="ECO:0007669"/>
    <property type="project" value="InterPro"/>
</dbReference>
<dbReference type="InterPro" id="IPR014303">
    <property type="entry name" value="RNA_pol_sigma-70_ECF"/>
</dbReference>
<dbReference type="InterPro" id="IPR032710">
    <property type="entry name" value="NTF2-like_dom_sf"/>
</dbReference>
<dbReference type="NCBIfam" id="NF007214">
    <property type="entry name" value="PRK09636.1"/>
    <property type="match status" value="1"/>
</dbReference>
<dbReference type="Pfam" id="PF08281">
    <property type="entry name" value="Sigma70_r4_2"/>
    <property type="match status" value="1"/>
</dbReference>
<dbReference type="Gene3D" id="1.10.1740.10">
    <property type="match status" value="1"/>
</dbReference>
<evidence type="ECO:0000256" key="1">
    <source>
        <dbReference type="ARBA" id="ARBA00011344"/>
    </source>
</evidence>
<dbReference type="RefSeq" id="WP_093338819.1">
    <property type="nucleotide sequence ID" value="NZ_FOXD01000022.1"/>
</dbReference>
<evidence type="ECO:0000259" key="2">
    <source>
        <dbReference type="Pfam" id="PF04542"/>
    </source>
</evidence>
<protein>
    <submittedName>
        <fullName evidence="4">RNA polymerase sigma-70 factor, ECF subfamily</fullName>
    </submittedName>
</protein>
<feature type="domain" description="RNA polymerase sigma-70 region 2" evidence="2">
    <location>
        <begin position="8"/>
        <end position="72"/>
    </location>
</feature>
<dbReference type="InterPro" id="IPR007627">
    <property type="entry name" value="RNA_pol_sigma70_r2"/>
</dbReference>
<dbReference type="InterPro" id="IPR014284">
    <property type="entry name" value="RNA_pol_sigma-70_dom"/>
</dbReference>
<dbReference type="AlphaFoldDB" id="A0A1I5WTN8"/>
<dbReference type="PANTHER" id="PTHR30173">
    <property type="entry name" value="SIGMA 19 FACTOR"/>
    <property type="match status" value="1"/>
</dbReference>
<dbReference type="SUPFAM" id="SSF54427">
    <property type="entry name" value="NTF2-like"/>
    <property type="match status" value="1"/>
</dbReference>
<comment type="subunit">
    <text evidence="1">Interacts transiently with the RNA polymerase catalytic core formed by RpoA, RpoB, RpoC and RpoZ (2 alpha, 1 beta, 1 beta' and 1 omega subunit) to form the RNA polymerase holoenzyme that can initiate transcription.</text>
</comment>
<dbReference type="GO" id="GO:0003677">
    <property type="term" value="F:DNA binding"/>
    <property type="evidence" value="ECO:0007669"/>
    <property type="project" value="InterPro"/>
</dbReference>
<dbReference type="InterPro" id="IPR036388">
    <property type="entry name" value="WH-like_DNA-bd_sf"/>
</dbReference>
<keyword evidence="5" id="KW-1185">Reference proteome</keyword>
<dbReference type="SUPFAM" id="SSF88659">
    <property type="entry name" value="Sigma3 and sigma4 domains of RNA polymerase sigma factors"/>
    <property type="match status" value="1"/>
</dbReference>
<dbReference type="Gene3D" id="3.10.450.50">
    <property type="match status" value="1"/>
</dbReference>
<dbReference type="InterPro" id="IPR052704">
    <property type="entry name" value="ECF_Sigma-70_Domain"/>
</dbReference>
<evidence type="ECO:0000313" key="5">
    <source>
        <dbReference type="Proteomes" id="UP000198892"/>
    </source>
</evidence>
<evidence type="ECO:0000259" key="3">
    <source>
        <dbReference type="Pfam" id="PF08281"/>
    </source>
</evidence>
<dbReference type="STRING" id="1884432.SAMN05518683_12249"/>
<dbReference type="EMBL" id="FOXD01000022">
    <property type="protein sequence ID" value="SFQ23115.1"/>
    <property type="molecule type" value="Genomic_DNA"/>
</dbReference>
<organism evidence="4 5">
    <name type="scientific">Salibacterium halotolerans</name>
    <dbReference type="NCBI Taxonomy" id="1884432"/>
    <lineage>
        <taxon>Bacteria</taxon>
        <taxon>Bacillati</taxon>
        <taxon>Bacillota</taxon>
        <taxon>Bacilli</taxon>
        <taxon>Bacillales</taxon>
        <taxon>Bacillaceae</taxon>
    </lineage>
</organism>
<dbReference type="Pfam" id="PF04542">
    <property type="entry name" value="Sigma70_r2"/>
    <property type="match status" value="1"/>
</dbReference>
<reference evidence="5" key="1">
    <citation type="submission" date="2016-10" db="EMBL/GenBank/DDBJ databases">
        <authorList>
            <person name="Varghese N."/>
            <person name="Submissions S."/>
        </authorList>
    </citation>
    <scope>NUCLEOTIDE SEQUENCE [LARGE SCALE GENOMIC DNA]</scope>
    <source>
        <strain evidence="5">S7</strain>
    </source>
</reference>
<gene>
    <name evidence="4" type="ORF">SAMN05518683_12249</name>
</gene>
<name>A0A1I5WTN8_9BACI</name>
<dbReference type="GO" id="GO:0016987">
    <property type="term" value="F:sigma factor activity"/>
    <property type="evidence" value="ECO:0007669"/>
    <property type="project" value="InterPro"/>
</dbReference>
<dbReference type="Proteomes" id="UP000198892">
    <property type="component" value="Unassembled WGS sequence"/>
</dbReference>
<dbReference type="Gene3D" id="1.10.10.10">
    <property type="entry name" value="Winged helix-like DNA-binding domain superfamily/Winged helix DNA-binding domain"/>
    <property type="match status" value="1"/>
</dbReference>
<dbReference type="NCBIfam" id="TIGR02957">
    <property type="entry name" value="SigX4"/>
    <property type="match status" value="1"/>
</dbReference>
<proteinExistence type="predicted"/>
<dbReference type="OrthoDB" id="3211555at2"/>
<evidence type="ECO:0000313" key="4">
    <source>
        <dbReference type="EMBL" id="SFQ23115.1"/>
    </source>
</evidence>
<accession>A0A1I5WTN8</accession>
<feature type="domain" description="RNA polymerase sigma factor 70 region 4 type 2" evidence="3">
    <location>
        <begin position="107"/>
        <end position="157"/>
    </location>
</feature>
<dbReference type="InterPro" id="IPR013249">
    <property type="entry name" value="RNA_pol_sigma70_r4_t2"/>
</dbReference>